<gene>
    <name evidence="1" type="ORF">PY649_32185</name>
</gene>
<accession>A0ABT7K6A6</accession>
<sequence>MNAMTGAGAQGSGIDVREGLLSTAVEAGGDVISSTRTGRLTHRLCCGLAAALAVV</sequence>
<evidence type="ECO:0000313" key="2">
    <source>
        <dbReference type="Proteomes" id="UP001172645"/>
    </source>
</evidence>
<evidence type="ECO:0000313" key="1">
    <source>
        <dbReference type="EMBL" id="MDL2403535.1"/>
    </source>
</evidence>
<proteinExistence type="predicted"/>
<reference evidence="1" key="1">
    <citation type="submission" date="2023-06" db="EMBL/GenBank/DDBJ databases">
        <title>Phylogenetic Diversity of Rhizobium strains.</title>
        <authorList>
            <person name="Moura F.T."/>
            <person name="Helene L.C.F."/>
            <person name="Hungria M."/>
        </authorList>
    </citation>
    <scope>NUCLEOTIDE SEQUENCE</scope>
    <source>
        <strain evidence="1">CCGE526</strain>
    </source>
</reference>
<comment type="caution">
    <text evidence="1">The sequence shown here is derived from an EMBL/GenBank/DDBJ whole genome shotgun (WGS) entry which is preliminary data.</text>
</comment>
<dbReference type="RefSeq" id="WP_285872973.1">
    <property type="nucleotide sequence ID" value="NZ_JARFYM010000050.1"/>
</dbReference>
<keyword evidence="2" id="KW-1185">Reference proteome</keyword>
<organism evidence="1 2">
    <name type="scientific">Rhizobium mayense</name>
    <dbReference type="NCBI Taxonomy" id="1312184"/>
    <lineage>
        <taxon>Bacteria</taxon>
        <taxon>Pseudomonadati</taxon>
        <taxon>Pseudomonadota</taxon>
        <taxon>Alphaproteobacteria</taxon>
        <taxon>Hyphomicrobiales</taxon>
        <taxon>Rhizobiaceae</taxon>
        <taxon>Rhizobium/Agrobacterium group</taxon>
        <taxon>Rhizobium</taxon>
    </lineage>
</organism>
<protein>
    <submittedName>
        <fullName evidence="1">Uncharacterized protein</fullName>
    </submittedName>
</protein>
<dbReference type="Proteomes" id="UP001172645">
    <property type="component" value="Unassembled WGS sequence"/>
</dbReference>
<name>A0ABT7K6A6_9HYPH</name>
<dbReference type="EMBL" id="JARFYM010000050">
    <property type="protein sequence ID" value="MDL2403535.1"/>
    <property type="molecule type" value="Genomic_DNA"/>
</dbReference>